<evidence type="ECO:0000313" key="5">
    <source>
        <dbReference type="EMBL" id="SIT24872.1"/>
    </source>
</evidence>
<dbReference type="SUPFAM" id="SSF116734">
    <property type="entry name" value="DNA methylase specificity domain"/>
    <property type="match status" value="2"/>
</dbReference>
<accession>A0A1N7QPP2</accession>
<keyword evidence="6" id="KW-1185">Reference proteome</keyword>
<reference evidence="5 6" key="1">
    <citation type="submission" date="2017-01" db="EMBL/GenBank/DDBJ databases">
        <authorList>
            <person name="Mah S.A."/>
            <person name="Swanson W.J."/>
            <person name="Moy G.W."/>
            <person name="Vacquier V.D."/>
        </authorList>
    </citation>
    <scope>NUCLEOTIDE SEQUENCE [LARGE SCALE GENOMIC DNA]</scope>
    <source>
        <strain evidence="5 6">DSM 26375</strain>
    </source>
</reference>
<dbReference type="InterPro" id="IPR000055">
    <property type="entry name" value="Restrct_endonuc_typeI_TRD"/>
</dbReference>
<dbReference type="PANTHER" id="PTHR30408">
    <property type="entry name" value="TYPE-1 RESTRICTION ENZYME ECOKI SPECIFICITY PROTEIN"/>
    <property type="match status" value="1"/>
</dbReference>
<dbReference type="RefSeq" id="WP_076534480.1">
    <property type="nucleotide sequence ID" value="NZ_BMEH01000018.1"/>
</dbReference>
<dbReference type="Gene3D" id="3.90.220.20">
    <property type="entry name" value="DNA methylase specificity domains"/>
    <property type="match status" value="2"/>
</dbReference>
<evidence type="ECO:0000256" key="2">
    <source>
        <dbReference type="ARBA" id="ARBA00022747"/>
    </source>
</evidence>
<dbReference type="GO" id="GO:0003677">
    <property type="term" value="F:DNA binding"/>
    <property type="evidence" value="ECO:0007669"/>
    <property type="project" value="UniProtKB-KW"/>
</dbReference>
<organism evidence="5 6">
    <name type="scientific">Gemmobacter megaterium</name>
    <dbReference type="NCBI Taxonomy" id="1086013"/>
    <lineage>
        <taxon>Bacteria</taxon>
        <taxon>Pseudomonadati</taxon>
        <taxon>Pseudomonadota</taxon>
        <taxon>Alphaproteobacteria</taxon>
        <taxon>Rhodobacterales</taxon>
        <taxon>Paracoccaceae</taxon>
        <taxon>Gemmobacter</taxon>
    </lineage>
</organism>
<evidence type="ECO:0000313" key="6">
    <source>
        <dbReference type="Proteomes" id="UP000186141"/>
    </source>
</evidence>
<dbReference type="Pfam" id="PF01420">
    <property type="entry name" value="Methylase_S"/>
    <property type="match status" value="2"/>
</dbReference>
<dbReference type="CDD" id="cd17253">
    <property type="entry name" value="RMtype1_S_Eco933I-TRD2-CR2_like"/>
    <property type="match status" value="1"/>
</dbReference>
<dbReference type="CDD" id="cd17273">
    <property type="entry name" value="RMtype1_S_EcoJA69PI-TRD1-CR1_like"/>
    <property type="match status" value="1"/>
</dbReference>
<keyword evidence="2" id="KW-0680">Restriction system</keyword>
<evidence type="ECO:0000259" key="4">
    <source>
        <dbReference type="Pfam" id="PF01420"/>
    </source>
</evidence>
<dbReference type="OrthoDB" id="164285at2"/>
<feature type="domain" description="Type I restriction modification DNA specificity" evidence="4">
    <location>
        <begin position="201"/>
        <end position="366"/>
    </location>
</feature>
<keyword evidence="3" id="KW-0238">DNA-binding</keyword>
<evidence type="ECO:0000256" key="1">
    <source>
        <dbReference type="ARBA" id="ARBA00010923"/>
    </source>
</evidence>
<comment type="similarity">
    <text evidence="1">Belongs to the type-I restriction system S methylase family.</text>
</comment>
<dbReference type="PANTHER" id="PTHR30408:SF12">
    <property type="entry name" value="TYPE I RESTRICTION ENZYME MJAVIII SPECIFICITY SUBUNIT"/>
    <property type="match status" value="1"/>
</dbReference>
<sequence>MTWSTVPITKVARVVGGATPKTDNPDFWDGTIDWATPKDLSDLDGKMISSTPRKITDAGLKGCAAEVLPAGSVLFSSRAPIGHIAINSVPMATNQGFKSFVPGPELDASFLYWWLDANRAPLQAMGTGATFKEVSKAVVERIEIPVPPLEEQRRIAGILDQADALRHLRTRALDRLNTLGQAIFHEMFGDLRTNELGWQEGVTLGELADVVSGITKGRKVKTENLREVPYLAVSNVQDRFLKLEVVKTIEATEDEIARYRLRRDDVLLTEGGDPDKLGRGTLWKEQLPECIHQNHVFRVRVFDDRARPTFLSWQLGSERGKQYFLRSAKQTTGIASINKTQINAFPLVLPPVTLQKKFEEQLSDLDVRMNAYGAASAQSEALFTSLQHRAFRGEL</sequence>
<feature type="domain" description="Type I restriction modification DNA specificity" evidence="4">
    <location>
        <begin position="2"/>
        <end position="170"/>
    </location>
</feature>
<proteinExistence type="inferred from homology"/>
<protein>
    <submittedName>
        <fullName evidence="5">Type I restriction enzyme, S subunit</fullName>
    </submittedName>
</protein>
<dbReference type="EMBL" id="FTOT01000019">
    <property type="protein sequence ID" value="SIT24872.1"/>
    <property type="molecule type" value="Genomic_DNA"/>
</dbReference>
<dbReference type="InterPro" id="IPR044946">
    <property type="entry name" value="Restrct_endonuc_typeI_TRD_sf"/>
</dbReference>
<dbReference type="AlphaFoldDB" id="A0A1N7QPP2"/>
<dbReference type="GO" id="GO:0009307">
    <property type="term" value="P:DNA restriction-modification system"/>
    <property type="evidence" value="ECO:0007669"/>
    <property type="project" value="UniProtKB-KW"/>
</dbReference>
<gene>
    <name evidence="5" type="ORF">SAMN05421774_1198</name>
</gene>
<name>A0A1N7QPP2_9RHOB</name>
<evidence type="ECO:0000256" key="3">
    <source>
        <dbReference type="ARBA" id="ARBA00023125"/>
    </source>
</evidence>
<dbReference type="InterPro" id="IPR052021">
    <property type="entry name" value="Type-I_RS_S_subunit"/>
</dbReference>
<dbReference type="Proteomes" id="UP000186141">
    <property type="component" value="Unassembled WGS sequence"/>
</dbReference>
<dbReference type="STRING" id="1086013.SAMN05421774_1198"/>